<protein>
    <submittedName>
        <fullName evidence="2">Peptidase_M14 domain-containing protein</fullName>
    </submittedName>
</protein>
<proteinExistence type="predicted"/>
<reference evidence="2" key="1">
    <citation type="submission" date="2016-11" db="UniProtKB">
        <authorList>
            <consortium name="WormBaseParasite"/>
        </authorList>
    </citation>
    <scope>IDENTIFICATION</scope>
    <source>
        <strain evidence="2">KR3021</strain>
    </source>
</reference>
<sequence length="355" mass="40574">MRIFLIVLVAGHLVSGGNFPNVDWHRYSTYNEIRQFLSDIVKFNPTFCTKVFLGTSVDGHNLEGVKIGNKVDNVSKPIVWIDGGNHAREWPAVHLTMYYINTIVKGYGVDPEITAWVDDMNIYAFPLLNPDGFLYTKTTKEAIIRQWRKNMAKDDCTGRSFYSKVPVCCNGVDLNRNFDIGFNPMHPTFNNSCSDEFQGRVPFSEPETRAIRDFVLSKQIKTNLKGLISFHTHGQFIVVPYNHKFKEYPPDYKEMMELGGKMKDAIAKVRGTDYQLGTAADLFKMTASGGAIDWIKKNTGIKYIYLLELPPSWGSSWFAFQMGEKHLVYTADETWFGVKVLIKRVHDEYVLGLKF</sequence>
<dbReference type="WBParaSite" id="RSKR_0001094400.1">
    <property type="protein sequence ID" value="RSKR_0001094400.1"/>
    <property type="gene ID" value="RSKR_0001094400"/>
</dbReference>
<evidence type="ECO:0000313" key="1">
    <source>
        <dbReference type="Proteomes" id="UP000095286"/>
    </source>
</evidence>
<organism evidence="1 2">
    <name type="scientific">Rhabditophanes sp. KR3021</name>
    <dbReference type="NCBI Taxonomy" id="114890"/>
    <lineage>
        <taxon>Eukaryota</taxon>
        <taxon>Metazoa</taxon>
        <taxon>Ecdysozoa</taxon>
        <taxon>Nematoda</taxon>
        <taxon>Chromadorea</taxon>
        <taxon>Rhabditida</taxon>
        <taxon>Tylenchina</taxon>
        <taxon>Panagrolaimomorpha</taxon>
        <taxon>Strongyloidoidea</taxon>
        <taxon>Alloionematidae</taxon>
        <taxon>Rhabditophanes</taxon>
    </lineage>
</organism>
<dbReference type="Proteomes" id="UP000095286">
    <property type="component" value="Unplaced"/>
</dbReference>
<evidence type="ECO:0000313" key="2">
    <source>
        <dbReference type="WBParaSite" id="RSKR_0001094400.1"/>
    </source>
</evidence>
<name>A0AC35UF95_9BILA</name>
<accession>A0AC35UF95</accession>